<sequence length="133" mass="15181">MTSLRAICLISCGYELSSSIFLAKGWVEAIQMVQKLTPLQAAAKPKVLSTGGDPVITIFELPHFRHHILHCSTCTHADMYIWTTRHIYTLENEVLDKHRHTKGKRQTRCYAHLNGLFWCPNLKHSLAQKSEPL</sequence>
<comment type="caution">
    <text evidence="1">The sequence shown here is derived from an EMBL/GenBank/DDBJ whole genome shotgun (WGS) entry which is preliminary data.</text>
</comment>
<organism evidence="1 2">
    <name type="scientific">Canavalia gladiata</name>
    <name type="common">Sword bean</name>
    <name type="synonym">Dolichos gladiatus</name>
    <dbReference type="NCBI Taxonomy" id="3824"/>
    <lineage>
        <taxon>Eukaryota</taxon>
        <taxon>Viridiplantae</taxon>
        <taxon>Streptophyta</taxon>
        <taxon>Embryophyta</taxon>
        <taxon>Tracheophyta</taxon>
        <taxon>Spermatophyta</taxon>
        <taxon>Magnoliopsida</taxon>
        <taxon>eudicotyledons</taxon>
        <taxon>Gunneridae</taxon>
        <taxon>Pentapetalae</taxon>
        <taxon>rosids</taxon>
        <taxon>fabids</taxon>
        <taxon>Fabales</taxon>
        <taxon>Fabaceae</taxon>
        <taxon>Papilionoideae</taxon>
        <taxon>50 kb inversion clade</taxon>
        <taxon>NPAAA clade</taxon>
        <taxon>indigoferoid/millettioid clade</taxon>
        <taxon>Phaseoleae</taxon>
        <taxon>Canavalia</taxon>
    </lineage>
</organism>
<evidence type="ECO:0000313" key="2">
    <source>
        <dbReference type="Proteomes" id="UP001367508"/>
    </source>
</evidence>
<reference evidence="1 2" key="1">
    <citation type="submission" date="2024-01" db="EMBL/GenBank/DDBJ databases">
        <title>The genomes of 5 underutilized Papilionoideae crops provide insights into root nodulation and disease resistanc.</title>
        <authorList>
            <person name="Jiang F."/>
        </authorList>
    </citation>
    <scope>NUCLEOTIDE SEQUENCE [LARGE SCALE GENOMIC DNA]</scope>
    <source>
        <strain evidence="1">LVBAO_FW01</strain>
        <tissue evidence="1">Leaves</tissue>
    </source>
</reference>
<keyword evidence="2" id="KW-1185">Reference proteome</keyword>
<proteinExistence type="predicted"/>
<accession>A0AAN9RER0</accession>
<protein>
    <submittedName>
        <fullName evidence="1">Uncharacterized protein</fullName>
    </submittedName>
</protein>
<dbReference type="Proteomes" id="UP001367508">
    <property type="component" value="Unassembled WGS sequence"/>
</dbReference>
<dbReference type="AlphaFoldDB" id="A0AAN9RER0"/>
<evidence type="ECO:0000313" key="1">
    <source>
        <dbReference type="EMBL" id="KAK7363858.1"/>
    </source>
</evidence>
<dbReference type="EMBL" id="JAYMYQ010000001">
    <property type="protein sequence ID" value="KAK7363858.1"/>
    <property type="molecule type" value="Genomic_DNA"/>
</dbReference>
<name>A0AAN9RER0_CANGL</name>
<gene>
    <name evidence="1" type="ORF">VNO77_06017</name>
</gene>